<protein>
    <submittedName>
        <fullName evidence="2">PilZ domain-containing protein</fullName>
    </submittedName>
</protein>
<evidence type="ECO:0000313" key="3">
    <source>
        <dbReference type="Proteomes" id="UP001519887"/>
    </source>
</evidence>
<name>A0ABS7CB27_9BACL</name>
<accession>A0ABS7CB27</accession>
<dbReference type="EMBL" id="JAHZIK010001075">
    <property type="protein sequence ID" value="MBW7458117.1"/>
    <property type="molecule type" value="Genomic_DNA"/>
</dbReference>
<gene>
    <name evidence="2" type="ORF">K0U00_29150</name>
</gene>
<evidence type="ECO:0000259" key="1">
    <source>
        <dbReference type="Pfam" id="PF07238"/>
    </source>
</evidence>
<sequence length="123" mass="13688">AGRSGADTGDRRKSERVELQIPLKLSVYQWEQEGAFSGQLIEGMLWDLSDSGLQISSSSPLELDMFIVIHFPKDSELPPVTGRIIRIETSGSQFRYGCMLAGLAPYQRLQLEAYIGKQIIIAD</sequence>
<proteinExistence type="predicted"/>
<comment type="caution">
    <text evidence="2">The sequence shown here is derived from an EMBL/GenBank/DDBJ whole genome shotgun (WGS) entry which is preliminary data.</text>
</comment>
<evidence type="ECO:0000313" key="2">
    <source>
        <dbReference type="EMBL" id="MBW7458117.1"/>
    </source>
</evidence>
<keyword evidence="3" id="KW-1185">Reference proteome</keyword>
<dbReference type="Gene3D" id="2.40.10.220">
    <property type="entry name" value="predicted glycosyltransferase like domains"/>
    <property type="match status" value="1"/>
</dbReference>
<dbReference type="InterPro" id="IPR009875">
    <property type="entry name" value="PilZ_domain"/>
</dbReference>
<dbReference type="SUPFAM" id="SSF141371">
    <property type="entry name" value="PilZ domain-like"/>
    <property type="match status" value="1"/>
</dbReference>
<feature type="domain" description="PilZ" evidence="1">
    <location>
        <begin position="10"/>
        <end position="115"/>
    </location>
</feature>
<dbReference type="Proteomes" id="UP001519887">
    <property type="component" value="Unassembled WGS sequence"/>
</dbReference>
<reference evidence="2 3" key="1">
    <citation type="submission" date="2021-07" db="EMBL/GenBank/DDBJ databases">
        <title>Paenibacillus radiodurans sp. nov., isolated from the southeastern edge of Tengger Desert.</title>
        <authorList>
            <person name="Zhang G."/>
        </authorList>
    </citation>
    <scope>NUCLEOTIDE SEQUENCE [LARGE SCALE GENOMIC DNA]</scope>
    <source>
        <strain evidence="2 3">CCM 7311</strain>
    </source>
</reference>
<dbReference type="Pfam" id="PF07238">
    <property type="entry name" value="PilZ"/>
    <property type="match status" value="1"/>
</dbReference>
<organism evidence="2 3">
    <name type="scientific">Paenibacillus sepulcri</name>
    <dbReference type="NCBI Taxonomy" id="359917"/>
    <lineage>
        <taxon>Bacteria</taxon>
        <taxon>Bacillati</taxon>
        <taxon>Bacillota</taxon>
        <taxon>Bacilli</taxon>
        <taxon>Bacillales</taxon>
        <taxon>Paenibacillaceae</taxon>
        <taxon>Paenibacillus</taxon>
    </lineage>
</organism>
<feature type="non-terminal residue" evidence="2">
    <location>
        <position position="1"/>
    </location>
</feature>